<gene>
    <name evidence="2" type="ORF">SCP_1402790</name>
</gene>
<protein>
    <recommendedName>
        <fullName evidence="4">Lipid droplet-associated perilipin protein</fullName>
    </recommendedName>
</protein>
<dbReference type="STRING" id="139825.A0A401H381"/>
<evidence type="ECO:0000313" key="2">
    <source>
        <dbReference type="EMBL" id="GBE88871.1"/>
    </source>
</evidence>
<proteinExistence type="predicted"/>
<name>A0A401H381_9APHY</name>
<feature type="compositionally biased region" description="Low complexity" evidence="1">
    <location>
        <begin position="322"/>
        <end position="339"/>
    </location>
</feature>
<organism evidence="2 3">
    <name type="scientific">Sparassis crispa</name>
    <dbReference type="NCBI Taxonomy" id="139825"/>
    <lineage>
        <taxon>Eukaryota</taxon>
        <taxon>Fungi</taxon>
        <taxon>Dikarya</taxon>
        <taxon>Basidiomycota</taxon>
        <taxon>Agaricomycotina</taxon>
        <taxon>Agaricomycetes</taxon>
        <taxon>Polyporales</taxon>
        <taxon>Sparassidaceae</taxon>
        <taxon>Sparassis</taxon>
    </lineage>
</organism>
<dbReference type="OrthoDB" id="376826at2759"/>
<dbReference type="InParanoid" id="A0A401H381"/>
<evidence type="ECO:0000256" key="1">
    <source>
        <dbReference type="SAM" id="MobiDB-lite"/>
    </source>
</evidence>
<dbReference type="AlphaFoldDB" id="A0A401H381"/>
<dbReference type="EMBL" id="BFAD01000014">
    <property type="protein sequence ID" value="GBE88871.1"/>
    <property type="molecule type" value="Genomic_DNA"/>
</dbReference>
<dbReference type="GeneID" id="38785788"/>
<feature type="region of interest" description="Disordered" evidence="1">
    <location>
        <begin position="319"/>
        <end position="339"/>
    </location>
</feature>
<comment type="caution">
    <text evidence="2">The sequence shown here is derived from an EMBL/GenBank/DDBJ whole genome shotgun (WGS) entry which is preliminary data.</text>
</comment>
<reference evidence="2 3" key="1">
    <citation type="journal article" date="2018" name="Sci. Rep.">
        <title>Genome sequence of the cauliflower mushroom Sparassis crispa (Hanabiratake) and its association with beneficial usage.</title>
        <authorList>
            <person name="Kiyama R."/>
            <person name="Furutani Y."/>
            <person name="Kawaguchi K."/>
            <person name="Nakanishi T."/>
        </authorList>
    </citation>
    <scope>NUCLEOTIDE SEQUENCE [LARGE SCALE GENOMIC DNA]</scope>
</reference>
<keyword evidence="3" id="KW-1185">Reference proteome</keyword>
<evidence type="ECO:0008006" key="4">
    <source>
        <dbReference type="Google" id="ProtNLM"/>
    </source>
</evidence>
<evidence type="ECO:0000313" key="3">
    <source>
        <dbReference type="Proteomes" id="UP000287166"/>
    </source>
</evidence>
<dbReference type="Proteomes" id="UP000287166">
    <property type="component" value="Unassembled WGS sequence"/>
</dbReference>
<sequence length="339" mass="36649">MMATQTESKAPPEITIISRVASIPLIEDTLGAIHTTLTNNTYTRQTYTTAQGVSKYALSYAEPLQKTFSPLIVRADGLANKTLDAVESRYPYPFKTHAGDLVKDLRGKSDEAYNVANKTIDERVKTPAYNVAQGIDQRIAPIVDYFEVAVNKISPNGTPTEHQSSETQFQYQRALAISKDLGGHLYVYSTEHINQLKEQNALVQRAAETAHNISVVATSSLGAAHARVHTLSDTMLVELQKIQTSTSQLPSTFQTSFHDISTHLAAIINDLTAILTSQDPVQEKVHKVRDTVQEGVQPLLEAATTRVQEILGAIKAGTAEKANGSGSNGSAAVNGNGHA</sequence>
<dbReference type="RefSeq" id="XP_027619784.1">
    <property type="nucleotide sequence ID" value="XM_027763983.1"/>
</dbReference>
<accession>A0A401H381</accession>